<keyword evidence="3" id="KW-1185">Reference proteome</keyword>
<comment type="caution">
    <text evidence="2">The sequence shown here is derived from an EMBL/GenBank/DDBJ whole genome shotgun (WGS) entry which is preliminary data.</text>
</comment>
<dbReference type="Proteomes" id="UP001567538">
    <property type="component" value="Unassembled WGS sequence"/>
</dbReference>
<dbReference type="InterPro" id="IPR010800">
    <property type="entry name" value="GRP"/>
</dbReference>
<dbReference type="Pfam" id="PF07172">
    <property type="entry name" value="GRP"/>
    <property type="match status" value="1"/>
</dbReference>
<evidence type="ECO:0000256" key="1">
    <source>
        <dbReference type="SAM" id="SignalP"/>
    </source>
</evidence>
<sequence>MVSKRNVIVAVLLVIVLLISSEVADAKEMAETSNRARSMESEKIDGEVIGTDDYGCGSGCCGSTYGGYCRCCR</sequence>
<accession>A0ABD1GWE9</accession>
<feature type="chain" id="PRO_5044875042" evidence="1">
    <location>
        <begin position="27"/>
        <end position="73"/>
    </location>
</feature>
<gene>
    <name evidence="2" type="ORF">AAHA92_16655</name>
</gene>
<reference evidence="2 3" key="1">
    <citation type="submission" date="2024-06" db="EMBL/GenBank/DDBJ databases">
        <title>A chromosome level genome sequence of Diviner's sage (Salvia divinorum).</title>
        <authorList>
            <person name="Ford S.A."/>
            <person name="Ro D.-K."/>
            <person name="Ness R.W."/>
            <person name="Phillips M.A."/>
        </authorList>
    </citation>
    <scope>NUCLEOTIDE SEQUENCE [LARGE SCALE GENOMIC DNA]</scope>
    <source>
        <strain evidence="2">SAF-2024a</strain>
        <tissue evidence="2">Leaf</tissue>
    </source>
</reference>
<protein>
    <submittedName>
        <fullName evidence="2">Uncharacterized protein</fullName>
    </submittedName>
</protein>
<feature type="signal peptide" evidence="1">
    <location>
        <begin position="1"/>
        <end position="26"/>
    </location>
</feature>
<keyword evidence="1" id="KW-0732">Signal</keyword>
<dbReference type="AlphaFoldDB" id="A0ABD1GWE9"/>
<dbReference type="EMBL" id="JBEAFC010000007">
    <property type="protein sequence ID" value="KAL1548422.1"/>
    <property type="molecule type" value="Genomic_DNA"/>
</dbReference>
<name>A0ABD1GWE9_SALDI</name>
<evidence type="ECO:0000313" key="3">
    <source>
        <dbReference type="Proteomes" id="UP001567538"/>
    </source>
</evidence>
<organism evidence="2 3">
    <name type="scientific">Salvia divinorum</name>
    <name type="common">Maria pastora</name>
    <name type="synonym">Diviner's sage</name>
    <dbReference type="NCBI Taxonomy" id="28513"/>
    <lineage>
        <taxon>Eukaryota</taxon>
        <taxon>Viridiplantae</taxon>
        <taxon>Streptophyta</taxon>
        <taxon>Embryophyta</taxon>
        <taxon>Tracheophyta</taxon>
        <taxon>Spermatophyta</taxon>
        <taxon>Magnoliopsida</taxon>
        <taxon>eudicotyledons</taxon>
        <taxon>Gunneridae</taxon>
        <taxon>Pentapetalae</taxon>
        <taxon>asterids</taxon>
        <taxon>lamiids</taxon>
        <taxon>Lamiales</taxon>
        <taxon>Lamiaceae</taxon>
        <taxon>Nepetoideae</taxon>
        <taxon>Mentheae</taxon>
        <taxon>Salviinae</taxon>
        <taxon>Salvia</taxon>
        <taxon>Salvia subgen. Calosphace</taxon>
    </lineage>
</organism>
<evidence type="ECO:0000313" key="2">
    <source>
        <dbReference type="EMBL" id="KAL1548422.1"/>
    </source>
</evidence>
<proteinExistence type="predicted"/>